<evidence type="ECO:0000256" key="1">
    <source>
        <dbReference type="SAM" id="MobiDB-lite"/>
    </source>
</evidence>
<gene>
    <name evidence="2" type="ORF">PSON_ATCC_30995.1.T0290288</name>
</gene>
<feature type="compositionally biased region" description="Basic residues" evidence="1">
    <location>
        <begin position="64"/>
        <end position="76"/>
    </location>
</feature>
<feature type="region of interest" description="Disordered" evidence="1">
    <location>
        <begin position="62"/>
        <end position="93"/>
    </location>
</feature>
<accession>A0A8S1M295</accession>
<dbReference type="Proteomes" id="UP000692954">
    <property type="component" value="Unassembled WGS sequence"/>
</dbReference>
<dbReference type="EMBL" id="CAJJDN010000029">
    <property type="protein sequence ID" value="CAD8072682.1"/>
    <property type="molecule type" value="Genomic_DNA"/>
</dbReference>
<dbReference type="AlphaFoldDB" id="A0A8S1M295"/>
<evidence type="ECO:0000313" key="3">
    <source>
        <dbReference type="Proteomes" id="UP000692954"/>
    </source>
</evidence>
<comment type="caution">
    <text evidence="2">The sequence shown here is derived from an EMBL/GenBank/DDBJ whole genome shotgun (WGS) entry which is preliminary data.</text>
</comment>
<name>A0A8S1M295_9CILI</name>
<organism evidence="2 3">
    <name type="scientific">Paramecium sonneborni</name>
    <dbReference type="NCBI Taxonomy" id="65129"/>
    <lineage>
        <taxon>Eukaryota</taxon>
        <taxon>Sar</taxon>
        <taxon>Alveolata</taxon>
        <taxon>Ciliophora</taxon>
        <taxon>Intramacronucleata</taxon>
        <taxon>Oligohymenophorea</taxon>
        <taxon>Peniculida</taxon>
        <taxon>Parameciidae</taxon>
        <taxon>Paramecium</taxon>
    </lineage>
</organism>
<reference evidence="2" key="1">
    <citation type="submission" date="2021-01" db="EMBL/GenBank/DDBJ databases">
        <authorList>
            <consortium name="Genoscope - CEA"/>
            <person name="William W."/>
        </authorList>
    </citation>
    <scope>NUCLEOTIDE SEQUENCE</scope>
</reference>
<proteinExistence type="predicted"/>
<sequence>MVSSKKKHIKNQLSKKKNIKKIKKYVREFQNRFYQIDKFNYAKDNFLIFPKGISKIRKEVIKDRRSKRTSKIKKDGKKCYANSSIQSLKREKK</sequence>
<evidence type="ECO:0000313" key="2">
    <source>
        <dbReference type="EMBL" id="CAD8072682.1"/>
    </source>
</evidence>
<protein>
    <submittedName>
        <fullName evidence="2">Uncharacterized protein</fullName>
    </submittedName>
</protein>
<keyword evidence="3" id="KW-1185">Reference proteome</keyword>